<dbReference type="PANTHER" id="PTHR42736">
    <property type="entry name" value="PROTEIN-GLUTAMINE GAMMA-GLUTAMYLTRANSFERASE"/>
    <property type="match status" value="1"/>
</dbReference>
<evidence type="ECO:0000259" key="3">
    <source>
        <dbReference type="SMART" id="SM00460"/>
    </source>
</evidence>
<name>K0K7P3_SACES</name>
<feature type="domain" description="Transglutaminase-like" evidence="3">
    <location>
        <begin position="433"/>
        <end position="505"/>
    </location>
</feature>
<dbReference type="InterPro" id="IPR025403">
    <property type="entry name" value="TgpA-like_C"/>
</dbReference>
<sequence length="717" mass="74211">MNRQAAFGITRPVLAIVAGVLAGLAFGPVFGGAPRILLITGAAAVAVAAVVVVTVVLLPRAPAALMSSTGLVLVVLAAVAVSGRGVDVVDGPRLLLTGALPADPEGPLPAVVAIVVGWTCLTAGLAALWSTNPLVPLLPPVVCLVLALSLGSAGPALPWWLVPALVLTGLGVLLTARTHPPSRGFLVGAALVSVPVVVATAVLGPVAPGVGVRPPADARELLDAPVVPRSGVSPLQQFLALRNGSRPVRLSGSMSRHVDRLRMASLEDFTGTYWNVRADYRRAGRTLPSPDRPGATEVVSRITVTAPGPLAWLPTPGRARTVDTAGLGVSETTGDLVVPEDRPFPENYTVTTSVGTPDPDRIRAASPVRIEPAGDPLPAPLRAFTTEVVRGQPSGSASVLALLTRFTAPDSGFLLDEGPDAAGGHGLYQIGRLLETRRGTPEQYASAYAVLLGGAGYHARVVMGFRPRFGGAPESTAFTVTEKDVDVWTEVEFEGLGWVTVDPSPRANTVDTRVGATKPATGMADAAQQAAQDQHDPPTASTPDPITPGDVRTPEPSTLPWVVSASALVALLIAAVPTAKALRRARRRSAPPKSSVRGAWQEAVDRLTEVGVPVHPTMTRAEVVATTAHHGALTPQAQPLLATLSTAANEADYAPDPTAEAAVGAAWRATRDIRRAALTTAPPLRRLTATLNPRTLFPRGSRPDGVAVDRAVRVSGR</sequence>
<feature type="transmembrane region" description="Helical" evidence="2">
    <location>
        <begin position="65"/>
        <end position="86"/>
    </location>
</feature>
<dbReference type="EMBL" id="HE804045">
    <property type="protein sequence ID" value="CCH32628.1"/>
    <property type="molecule type" value="Genomic_DNA"/>
</dbReference>
<dbReference type="InterPro" id="IPR002931">
    <property type="entry name" value="Transglutaminase-like"/>
</dbReference>
<evidence type="ECO:0000256" key="1">
    <source>
        <dbReference type="SAM" id="MobiDB-lite"/>
    </source>
</evidence>
<dbReference type="KEGG" id="sesp:BN6_53680"/>
<dbReference type="Proteomes" id="UP000006281">
    <property type="component" value="Chromosome"/>
</dbReference>
<dbReference type="RefSeq" id="WP_015102740.1">
    <property type="nucleotide sequence ID" value="NC_019673.1"/>
</dbReference>
<dbReference type="HOGENOM" id="CLU_012121_1_0_11"/>
<keyword evidence="2" id="KW-0472">Membrane</keyword>
<dbReference type="InterPro" id="IPR052901">
    <property type="entry name" value="Bact_TGase-like"/>
</dbReference>
<dbReference type="Pfam" id="PF13559">
    <property type="entry name" value="DUF4129"/>
    <property type="match status" value="1"/>
</dbReference>
<accession>K0K7P3</accession>
<feature type="transmembrane region" description="Helical" evidence="2">
    <location>
        <begin position="12"/>
        <end position="30"/>
    </location>
</feature>
<dbReference type="InterPro" id="IPR038765">
    <property type="entry name" value="Papain-like_cys_pep_sf"/>
</dbReference>
<feature type="transmembrane region" description="Helical" evidence="2">
    <location>
        <begin position="185"/>
        <end position="207"/>
    </location>
</feature>
<feature type="transmembrane region" description="Helical" evidence="2">
    <location>
        <begin position="106"/>
        <end position="127"/>
    </location>
</feature>
<dbReference type="eggNOG" id="COG1305">
    <property type="taxonomic scope" value="Bacteria"/>
</dbReference>
<dbReference type="Gene3D" id="3.10.620.30">
    <property type="match status" value="1"/>
</dbReference>
<dbReference type="SMART" id="SM00460">
    <property type="entry name" value="TGc"/>
    <property type="match status" value="1"/>
</dbReference>
<evidence type="ECO:0000256" key="2">
    <source>
        <dbReference type="SAM" id="Phobius"/>
    </source>
</evidence>
<dbReference type="InterPro" id="IPR021878">
    <property type="entry name" value="TgpA_N"/>
</dbReference>
<feature type="transmembrane region" description="Helical" evidence="2">
    <location>
        <begin position="36"/>
        <end position="58"/>
    </location>
</feature>
<dbReference type="PANTHER" id="PTHR42736:SF1">
    <property type="entry name" value="PROTEIN-GLUTAMINE GAMMA-GLUTAMYLTRANSFERASE"/>
    <property type="match status" value="1"/>
</dbReference>
<keyword evidence="2" id="KW-1133">Transmembrane helix</keyword>
<dbReference type="BioCyc" id="SESP1179773:BN6_RS25950-MONOMER"/>
<keyword evidence="5" id="KW-1185">Reference proteome</keyword>
<dbReference type="PATRIC" id="fig|1179773.3.peg.5406"/>
<dbReference type="STRING" id="1179773.BN6_53680"/>
<feature type="transmembrane region" description="Helical" evidence="2">
    <location>
        <begin position="134"/>
        <end position="151"/>
    </location>
</feature>
<gene>
    <name evidence="4" type="ordered locus">BN6_53680</name>
</gene>
<proteinExistence type="predicted"/>
<dbReference type="SUPFAM" id="SSF54001">
    <property type="entry name" value="Cysteine proteinases"/>
    <property type="match status" value="1"/>
</dbReference>
<dbReference type="AlphaFoldDB" id="K0K7P3"/>
<dbReference type="OrthoDB" id="9804023at2"/>
<dbReference type="Pfam" id="PF11992">
    <property type="entry name" value="TgpA_N"/>
    <property type="match status" value="1"/>
</dbReference>
<reference evidence="4 5" key="1">
    <citation type="journal article" date="2012" name="BMC Genomics">
        <title>Complete genome sequence of Saccharothrix espanaensis DSM 44229T and comparison to the other completely sequenced Pseudonocardiaceae.</title>
        <authorList>
            <person name="Strobel T."/>
            <person name="Al-Dilaimi A."/>
            <person name="Blom J."/>
            <person name="Gessner A."/>
            <person name="Kalinowski J."/>
            <person name="Luzhetska M."/>
            <person name="Puhler A."/>
            <person name="Szczepanowski R."/>
            <person name="Bechthold A."/>
            <person name="Ruckert C."/>
        </authorList>
    </citation>
    <scope>NUCLEOTIDE SEQUENCE [LARGE SCALE GENOMIC DNA]</scope>
    <source>
        <strain evidence="5">ATCC 51144 / DSM 44229 / JCM 9112 / NBRC 15066 / NRRL 15764</strain>
    </source>
</reference>
<protein>
    <recommendedName>
        <fullName evidence="3">Transglutaminase-like domain-containing protein</fullName>
    </recommendedName>
</protein>
<evidence type="ECO:0000313" key="5">
    <source>
        <dbReference type="Proteomes" id="UP000006281"/>
    </source>
</evidence>
<dbReference type="Pfam" id="PF01841">
    <property type="entry name" value="Transglut_core"/>
    <property type="match status" value="1"/>
</dbReference>
<feature type="region of interest" description="Disordered" evidence="1">
    <location>
        <begin position="334"/>
        <end position="361"/>
    </location>
</feature>
<evidence type="ECO:0000313" key="4">
    <source>
        <dbReference type="EMBL" id="CCH32628.1"/>
    </source>
</evidence>
<feature type="transmembrane region" description="Helical" evidence="2">
    <location>
        <begin position="157"/>
        <end position="176"/>
    </location>
</feature>
<organism evidence="4 5">
    <name type="scientific">Saccharothrix espanaensis (strain ATCC 51144 / DSM 44229 / JCM 9112 / NBRC 15066 / NRRL 15764)</name>
    <dbReference type="NCBI Taxonomy" id="1179773"/>
    <lineage>
        <taxon>Bacteria</taxon>
        <taxon>Bacillati</taxon>
        <taxon>Actinomycetota</taxon>
        <taxon>Actinomycetes</taxon>
        <taxon>Pseudonocardiales</taxon>
        <taxon>Pseudonocardiaceae</taxon>
        <taxon>Saccharothrix</taxon>
    </lineage>
</organism>
<feature type="region of interest" description="Disordered" evidence="1">
    <location>
        <begin position="519"/>
        <end position="555"/>
    </location>
</feature>
<keyword evidence="2" id="KW-0812">Transmembrane</keyword>